<organism evidence="2">
    <name type="scientific">hydrothermal vent metagenome</name>
    <dbReference type="NCBI Taxonomy" id="652676"/>
    <lineage>
        <taxon>unclassified sequences</taxon>
        <taxon>metagenomes</taxon>
        <taxon>ecological metagenomes</taxon>
    </lineage>
</organism>
<reference evidence="2" key="1">
    <citation type="submission" date="2018-06" db="EMBL/GenBank/DDBJ databases">
        <authorList>
            <person name="Zhirakovskaya E."/>
        </authorList>
    </citation>
    <scope>NUCLEOTIDE SEQUENCE</scope>
</reference>
<accession>A0A3B1A8W7</accession>
<dbReference type="InterPro" id="IPR052340">
    <property type="entry name" value="RNase_Y/CdgJ"/>
</dbReference>
<dbReference type="PROSITE" id="PS51833">
    <property type="entry name" value="HDOD"/>
    <property type="match status" value="1"/>
</dbReference>
<evidence type="ECO:0000259" key="1">
    <source>
        <dbReference type="PROSITE" id="PS51833"/>
    </source>
</evidence>
<dbReference type="InterPro" id="IPR013976">
    <property type="entry name" value="HDOD"/>
</dbReference>
<name>A0A3B1A8W7_9ZZZZ</name>
<dbReference type="SUPFAM" id="SSF109604">
    <property type="entry name" value="HD-domain/PDEase-like"/>
    <property type="match status" value="1"/>
</dbReference>
<dbReference type="AlphaFoldDB" id="A0A3B1A8W7"/>
<dbReference type="Pfam" id="PF08668">
    <property type="entry name" value="HDOD"/>
    <property type="match status" value="1"/>
</dbReference>
<proteinExistence type="predicted"/>
<protein>
    <recommendedName>
        <fullName evidence="1">HDOD domain-containing protein</fullName>
    </recommendedName>
</protein>
<gene>
    <name evidence="2" type="ORF">MNBD_GAMMA22-1738</name>
</gene>
<evidence type="ECO:0000313" key="2">
    <source>
        <dbReference type="EMBL" id="VAW96463.1"/>
    </source>
</evidence>
<dbReference type="PANTHER" id="PTHR33525:SF3">
    <property type="entry name" value="RIBONUCLEASE Y"/>
    <property type="match status" value="1"/>
</dbReference>
<dbReference type="PANTHER" id="PTHR33525">
    <property type="match status" value="1"/>
</dbReference>
<sequence length="280" mass="31396">MSKIAFILKDSIPPFHFLAKVIQTLSRAEQTSDIRELIRVIKQDPSTTAKTLQIANSAAYMKSKKTSSIESAVALMGIAELKAVVLASVVATKFDTAKCPNFNAKNYWLESVITGENSSSIFKHVSLNENPFDADMYCIGLLSNIGLLFLVDQFPDMLNTIISSVSDKQDLSTLLTNSFGLNEFELTAKLLHFWKLPDIFSETAKNILNFEYNDEYINCVHTIRVAKKITELTLNKEIYPDENHFELSLPNLTDENIIAIASKSNTNFEKNKLIAETLSR</sequence>
<dbReference type="Gene3D" id="1.10.3210.10">
    <property type="entry name" value="Hypothetical protein af1432"/>
    <property type="match status" value="1"/>
</dbReference>
<feature type="domain" description="HDOD" evidence="1">
    <location>
        <begin position="12"/>
        <end position="210"/>
    </location>
</feature>
<dbReference type="EMBL" id="UOFS01000027">
    <property type="protein sequence ID" value="VAW96463.1"/>
    <property type="molecule type" value="Genomic_DNA"/>
</dbReference>